<evidence type="ECO:0000259" key="3">
    <source>
        <dbReference type="PROSITE" id="PS51186"/>
    </source>
</evidence>
<reference evidence="4 5" key="1">
    <citation type="journal article" date="2013" name="Genome Announc.">
        <title>Draft Genome Sequence of Cesiribacter andamanensis Strain AMV16T, Isolated from a Soil Sample from a Mud Volcano in the Andaman Islands, India.</title>
        <authorList>
            <person name="Shivaji S."/>
            <person name="Ara S."/>
            <person name="Begum Z."/>
            <person name="Srinivas T.N."/>
            <person name="Singh A."/>
            <person name="Kumar Pinnaka A."/>
        </authorList>
    </citation>
    <scope>NUCLEOTIDE SEQUENCE [LARGE SCALE GENOMIC DNA]</scope>
    <source>
        <strain evidence="4 5">AMV16</strain>
    </source>
</reference>
<comment type="caution">
    <text evidence="4">The sequence shown here is derived from an EMBL/GenBank/DDBJ whole genome shotgun (WGS) entry which is preliminary data.</text>
</comment>
<dbReference type="GO" id="GO:0016747">
    <property type="term" value="F:acyltransferase activity, transferring groups other than amino-acyl groups"/>
    <property type="evidence" value="ECO:0007669"/>
    <property type="project" value="InterPro"/>
</dbReference>
<organism evidence="4 5">
    <name type="scientific">Cesiribacter andamanensis AMV16</name>
    <dbReference type="NCBI Taxonomy" id="1279009"/>
    <lineage>
        <taxon>Bacteria</taxon>
        <taxon>Pseudomonadati</taxon>
        <taxon>Bacteroidota</taxon>
        <taxon>Cytophagia</taxon>
        <taxon>Cytophagales</taxon>
        <taxon>Cesiribacteraceae</taxon>
        <taxon>Cesiribacter</taxon>
    </lineage>
</organism>
<feature type="domain" description="N-acetyltransferase" evidence="3">
    <location>
        <begin position="8"/>
        <end position="171"/>
    </location>
</feature>
<evidence type="ECO:0000256" key="1">
    <source>
        <dbReference type="ARBA" id="ARBA00022679"/>
    </source>
</evidence>
<dbReference type="InterPro" id="IPR000182">
    <property type="entry name" value="GNAT_dom"/>
</dbReference>
<sequence>MNSLPENLILSPLKQQDYPAVAALHLLGWQQAYSPIFGAEALQQFSLPAFEALWQERLAVPDRHYLGLWQHKQLLGFAGFGPAEAQQASAAEGEIYHFYLHPASWGRGVAGPLMKRVLGELKEGGYQRAVLWVLDANARARSFYANHQFSANGRRQERYRWGLHLMEVQLERSL</sequence>
<dbReference type="STRING" id="1279009.ADICEAN_00435"/>
<evidence type="ECO:0000313" key="5">
    <source>
        <dbReference type="Proteomes" id="UP000011910"/>
    </source>
</evidence>
<dbReference type="RefSeq" id="WP_009193842.1">
    <property type="nucleotide sequence ID" value="NZ_AODQ01000006.1"/>
</dbReference>
<protein>
    <submittedName>
        <fullName evidence="4">Putative acetyltransferase</fullName>
    </submittedName>
</protein>
<dbReference type="PANTHER" id="PTHR43877">
    <property type="entry name" value="AMINOALKYLPHOSPHONATE N-ACETYLTRANSFERASE-RELATED-RELATED"/>
    <property type="match status" value="1"/>
</dbReference>
<evidence type="ECO:0000313" key="4">
    <source>
        <dbReference type="EMBL" id="EMR04401.1"/>
    </source>
</evidence>
<dbReference type="Pfam" id="PF00583">
    <property type="entry name" value="Acetyltransf_1"/>
    <property type="match status" value="1"/>
</dbReference>
<dbReference type="eggNOG" id="COG1247">
    <property type="taxonomic scope" value="Bacteria"/>
</dbReference>
<name>M7NB31_9BACT</name>
<dbReference type="Proteomes" id="UP000011910">
    <property type="component" value="Unassembled WGS sequence"/>
</dbReference>
<evidence type="ECO:0000256" key="2">
    <source>
        <dbReference type="ARBA" id="ARBA00023315"/>
    </source>
</evidence>
<gene>
    <name evidence="4" type="ORF">ADICEAN_00435</name>
</gene>
<dbReference type="PROSITE" id="PS51186">
    <property type="entry name" value="GNAT"/>
    <property type="match status" value="1"/>
</dbReference>
<keyword evidence="5" id="KW-1185">Reference proteome</keyword>
<dbReference type="SUPFAM" id="SSF55729">
    <property type="entry name" value="Acyl-CoA N-acyltransferases (Nat)"/>
    <property type="match status" value="1"/>
</dbReference>
<dbReference type="InterPro" id="IPR050832">
    <property type="entry name" value="Bact_Acetyltransf"/>
</dbReference>
<keyword evidence="2" id="KW-0012">Acyltransferase</keyword>
<dbReference type="OrthoDB" id="5292888at2"/>
<dbReference type="PANTHER" id="PTHR43877:SF2">
    <property type="entry name" value="AMINOALKYLPHOSPHONATE N-ACETYLTRANSFERASE-RELATED"/>
    <property type="match status" value="1"/>
</dbReference>
<dbReference type="EMBL" id="AODQ01000006">
    <property type="protein sequence ID" value="EMR04401.1"/>
    <property type="molecule type" value="Genomic_DNA"/>
</dbReference>
<dbReference type="AlphaFoldDB" id="M7NB31"/>
<dbReference type="CDD" id="cd04301">
    <property type="entry name" value="NAT_SF"/>
    <property type="match status" value="1"/>
</dbReference>
<proteinExistence type="predicted"/>
<dbReference type="InterPro" id="IPR016181">
    <property type="entry name" value="Acyl_CoA_acyltransferase"/>
</dbReference>
<accession>M7NB31</accession>
<keyword evidence="1 4" id="KW-0808">Transferase</keyword>
<dbReference type="Gene3D" id="3.40.630.30">
    <property type="match status" value="1"/>
</dbReference>